<keyword evidence="2" id="KW-0472">Membrane</keyword>
<feature type="region of interest" description="Disordered" evidence="1">
    <location>
        <begin position="198"/>
        <end position="239"/>
    </location>
</feature>
<evidence type="ECO:0000256" key="1">
    <source>
        <dbReference type="SAM" id="MobiDB-lite"/>
    </source>
</evidence>
<dbReference type="STRING" id="1797469.A3F08_00995"/>
<reference evidence="4 5" key="1">
    <citation type="journal article" date="2016" name="Nat. Commun.">
        <title>Thousands of microbial genomes shed light on interconnected biogeochemical processes in an aquifer system.</title>
        <authorList>
            <person name="Anantharaman K."/>
            <person name="Brown C.T."/>
            <person name="Hug L.A."/>
            <person name="Sharon I."/>
            <person name="Castelle C.J."/>
            <person name="Probst A.J."/>
            <person name="Thomas B.C."/>
            <person name="Singh A."/>
            <person name="Wilkins M.J."/>
            <person name="Karaoz U."/>
            <person name="Brodie E.L."/>
            <person name="Williams K.H."/>
            <person name="Hubbard S.S."/>
            <person name="Banfield J.F."/>
        </authorList>
    </citation>
    <scope>NUCLEOTIDE SEQUENCE [LARGE SCALE GENOMIC DNA]</scope>
</reference>
<evidence type="ECO:0000259" key="3">
    <source>
        <dbReference type="Pfam" id="PF03703"/>
    </source>
</evidence>
<evidence type="ECO:0000313" key="5">
    <source>
        <dbReference type="Proteomes" id="UP000176451"/>
    </source>
</evidence>
<proteinExistence type="predicted"/>
<feature type="transmembrane region" description="Helical" evidence="2">
    <location>
        <begin position="63"/>
        <end position="89"/>
    </location>
</feature>
<dbReference type="Pfam" id="PF03703">
    <property type="entry name" value="bPH_2"/>
    <property type="match status" value="1"/>
</dbReference>
<evidence type="ECO:0000313" key="4">
    <source>
        <dbReference type="EMBL" id="OGD67523.1"/>
    </source>
</evidence>
<evidence type="ECO:0000256" key="2">
    <source>
        <dbReference type="SAM" id="Phobius"/>
    </source>
</evidence>
<feature type="domain" description="YdbS-like PH" evidence="3">
    <location>
        <begin position="104"/>
        <end position="166"/>
    </location>
</feature>
<accession>A0A1F5EJJ3</accession>
<dbReference type="AlphaFoldDB" id="A0A1F5EJJ3"/>
<organism evidence="4 5">
    <name type="scientific">Candidatus Berkelbacteria bacterium RIFCSPHIGHO2_12_FULL_36_9</name>
    <dbReference type="NCBI Taxonomy" id="1797469"/>
    <lineage>
        <taxon>Bacteria</taxon>
        <taxon>Candidatus Berkelbacteria</taxon>
    </lineage>
</organism>
<sequence length="327" mass="37144">MLKKGSYFSEQDHDEKVVLFIRRHWLAFLPWIVIIFMMILIPAILIIVYGSQVPELFFGTNRAFLIVGVGSYLLITLAVFLTAWTGYYLNVAIITPEHLVDIRQSGLFNRKVSEQSLLRVQDVSARITGIMQTFFRYGMVFVETAGEAPNFEMLNIPLPNKIANTILALHEELVEKAGFGGKDNVSAVAIERAVINGRQNNDKEETQKQEIEESTIEPEPPVSEQIEESKIPKQIESQDTSLQIKEKTIIRKPKFENIKEILSKKVDEPTSQLEDLHDDIKNEMNNSDVSSTIPIAIDKNELIEINIKDSSEDNKEGELKEGEEIKL</sequence>
<feature type="transmembrane region" description="Helical" evidence="2">
    <location>
        <begin position="28"/>
        <end position="51"/>
    </location>
</feature>
<keyword evidence="2" id="KW-0812">Transmembrane</keyword>
<comment type="caution">
    <text evidence="4">The sequence shown here is derived from an EMBL/GenBank/DDBJ whole genome shotgun (WGS) entry which is preliminary data.</text>
</comment>
<dbReference type="PANTHER" id="PTHR37938:SF1">
    <property type="entry name" value="BLL0215 PROTEIN"/>
    <property type="match status" value="1"/>
</dbReference>
<dbReference type="Proteomes" id="UP000176451">
    <property type="component" value="Unassembled WGS sequence"/>
</dbReference>
<gene>
    <name evidence="4" type="ORF">A3F08_00995</name>
</gene>
<dbReference type="PANTHER" id="PTHR37938">
    <property type="entry name" value="BLL0215 PROTEIN"/>
    <property type="match status" value="1"/>
</dbReference>
<dbReference type="EMBL" id="MEZV01000014">
    <property type="protein sequence ID" value="OGD67523.1"/>
    <property type="molecule type" value="Genomic_DNA"/>
</dbReference>
<feature type="region of interest" description="Disordered" evidence="1">
    <location>
        <begin position="307"/>
        <end position="327"/>
    </location>
</feature>
<feature type="compositionally biased region" description="Basic and acidic residues" evidence="1">
    <location>
        <begin position="200"/>
        <end position="211"/>
    </location>
</feature>
<protein>
    <recommendedName>
        <fullName evidence="3">YdbS-like PH domain-containing protein</fullName>
    </recommendedName>
</protein>
<keyword evidence="2" id="KW-1133">Transmembrane helix</keyword>
<name>A0A1F5EJJ3_9BACT</name>
<dbReference type="InterPro" id="IPR005182">
    <property type="entry name" value="YdbS-like_PH"/>
</dbReference>